<dbReference type="EMBL" id="JBHUOJ010000007">
    <property type="protein sequence ID" value="MFD2832323.1"/>
    <property type="molecule type" value="Genomic_DNA"/>
</dbReference>
<evidence type="ECO:0000313" key="1">
    <source>
        <dbReference type="EMBL" id="MFD2832323.1"/>
    </source>
</evidence>
<dbReference type="GO" id="GO:0016491">
    <property type="term" value="F:oxidoreductase activity"/>
    <property type="evidence" value="ECO:0007669"/>
    <property type="project" value="UniProtKB-KW"/>
</dbReference>
<proteinExistence type="predicted"/>
<keyword evidence="1" id="KW-0560">Oxidoreductase</keyword>
<dbReference type="EC" id="1.-.-.-" evidence="1"/>
<sequence length="233" mass="26731">MDRRESLKTLIIGGAGTTMLLSCRIDDKPDTVGISENIESDFDYGRTPEEERWDENLMSEQFYTENELATMAILADIIIPGQGDYPPASKTGITDFIEFISKDIPEHQTPMRGGLRWLRTESHKRFDKDFTEISSEEQLKIVEDIAYPMDVKPQFSQAAIFFSRLRNLVTTGYFTSKPGIEFLGYMGNKPNVWDGVPQDVLDEHGLAYDEKMLKVAIKPEERNEIEDWNDYIV</sequence>
<evidence type="ECO:0000313" key="2">
    <source>
        <dbReference type="Proteomes" id="UP001597438"/>
    </source>
</evidence>
<gene>
    <name evidence="1" type="ORF">ACFSYS_03430</name>
</gene>
<name>A0ABW5X1A9_9FLAO</name>
<protein>
    <submittedName>
        <fullName evidence="1">Gluconate 2-dehydrogenase subunit 3 family protein</fullName>
        <ecNumber evidence="1">1.-.-.-</ecNumber>
    </submittedName>
</protein>
<reference evidence="2" key="1">
    <citation type="journal article" date="2019" name="Int. J. Syst. Evol. Microbiol.">
        <title>The Global Catalogue of Microorganisms (GCM) 10K type strain sequencing project: providing services to taxonomists for standard genome sequencing and annotation.</title>
        <authorList>
            <consortium name="The Broad Institute Genomics Platform"/>
            <consortium name="The Broad Institute Genome Sequencing Center for Infectious Disease"/>
            <person name="Wu L."/>
            <person name="Ma J."/>
        </authorList>
    </citation>
    <scope>NUCLEOTIDE SEQUENCE [LARGE SCALE GENOMIC DNA]</scope>
    <source>
        <strain evidence="2">KCTC 52925</strain>
    </source>
</reference>
<dbReference type="RefSeq" id="WP_251740373.1">
    <property type="nucleotide sequence ID" value="NZ_JBHUOJ010000007.1"/>
</dbReference>
<dbReference type="Pfam" id="PF13618">
    <property type="entry name" value="Gluconate_2-dh3"/>
    <property type="match status" value="1"/>
</dbReference>
<organism evidence="1 2">
    <name type="scientific">Christiangramia antarctica</name>
    <dbReference type="NCBI Taxonomy" id="2058158"/>
    <lineage>
        <taxon>Bacteria</taxon>
        <taxon>Pseudomonadati</taxon>
        <taxon>Bacteroidota</taxon>
        <taxon>Flavobacteriia</taxon>
        <taxon>Flavobacteriales</taxon>
        <taxon>Flavobacteriaceae</taxon>
        <taxon>Christiangramia</taxon>
    </lineage>
</organism>
<dbReference type="PROSITE" id="PS51257">
    <property type="entry name" value="PROKAR_LIPOPROTEIN"/>
    <property type="match status" value="1"/>
</dbReference>
<keyword evidence="2" id="KW-1185">Reference proteome</keyword>
<accession>A0ABW5X1A9</accession>
<dbReference type="InterPro" id="IPR027056">
    <property type="entry name" value="Gluconate_2DH_su3"/>
</dbReference>
<comment type="caution">
    <text evidence="1">The sequence shown here is derived from an EMBL/GenBank/DDBJ whole genome shotgun (WGS) entry which is preliminary data.</text>
</comment>
<dbReference type="Proteomes" id="UP001597438">
    <property type="component" value="Unassembled WGS sequence"/>
</dbReference>